<sequence length="982" mass="112932">MSDGSIYKEPSDLWVGGSGNESDEIIVPPTPPRGEITRLPSSYSGPELSQIISTDEDEEPEDEDMANDSLQANELSDLDEQEDENDQQQQQQDSEDDDELIESQEEEIQSEKSEDEVEKENLIHEAFDDSENDVSDLEDYADDVEKDVQEDFEEFDENSVDLHVQKDSPNENHDPDQEDEQHLEDDNQQEYESNEIEVVESSQEEELLVDTADEAAGDVETEHLEQTNDNSREESASAEGNLSEQEEEFAIISSDENEEEAGFEPQYEDSGSEYVDEDEDNGEQNVEIQNESPKQPNNNVDEFDDEEHKAFHYASTPASRYAFKRPAKEAQRIINYLDTTHADDLSTHLYSTHLLHRINPEQPQAIWASWPTRHAVHTPTIDMPTHPRPADLARQDLERKLDAQLRGNSNSSKHNGAGGDNDEGFVRRLPRFDPSVASVTGNLTANDQWVRYPLAEYKSSKVLGNVLGHSGGTKYTSTTGRPEEMPYNTVSQGIPPFDYTRYRRVAEPMSEEDRLAFEHARKLVMFEVSSTFERIVRQRIEEETKQQAQLDDELGVPPQKRRRLVVNSDLDFKMPQQALARVMETVDRLLMNTVAIQHKSNNYKAEDWIGVIQHDAAVGSVFARCKKLFMDDVDDPRDPDSEDDEEEKEKQQHRKRKIKIEDGKEEEQKWYPMKEQKVISARLNFKTLNRVNNLSLAVPPDSFVRPEITSFEPDMHAANGLNYRKFNLMQTSINPIYTYGLPSMTKLKPHKTLPEYQPDDMRFYNSIDNAAKWRATPHARRLEFAYRNLERYAQPLDGYSGGGPGRMYDQNWILDEYIPEVTSRPVYDMHVNYTQVAADRQRARTAVLRHARALRRVRQGSRRSFLKQAGVSGLYRKWKRKCDKRRRRQLRALRKQWKRECAAAEAEGRTPPPREFEDENDNHHDEGVDTKLGADITGESSDDEIPQLVQALNAEVFQKMAVSARTPVMAPRRYLSKQLGLW</sequence>
<evidence type="ECO:0000313" key="2">
    <source>
        <dbReference type="Proteomes" id="UP000744676"/>
    </source>
</evidence>
<accession>A0ACB6V7G9</accession>
<organism evidence="1 2">
    <name type="scientific">Geotrichum galactomycetum</name>
    <dbReference type="NCBI Taxonomy" id="27317"/>
    <lineage>
        <taxon>Eukaryota</taxon>
        <taxon>Fungi</taxon>
        <taxon>Dikarya</taxon>
        <taxon>Ascomycota</taxon>
        <taxon>Saccharomycotina</taxon>
        <taxon>Dipodascomycetes</taxon>
        <taxon>Dipodascales</taxon>
        <taxon>Dipodascaceae</taxon>
        <taxon>Geotrichum</taxon>
    </lineage>
</organism>
<proteinExistence type="predicted"/>
<gene>
    <name evidence="1" type="ORF">D0Z00_001282</name>
</gene>
<dbReference type="EMBL" id="QVQA01000022">
    <property type="protein sequence ID" value="KAF5100423.1"/>
    <property type="molecule type" value="Genomic_DNA"/>
</dbReference>
<name>A0ACB6V7G9_9ASCO</name>
<evidence type="ECO:0000313" key="1">
    <source>
        <dbReference type="EMBL" id="KAF5100423.1"/>
    </source>
</evidence>
<dbReference type="Proteomes" id="UP000744676">
    <property type="component" value="Unassembled WGS sequence"/>
</dbReference>
<comment type="caution">
    <text evidence="1">The sequence shown here is derived from an EMBL/GenBank/DDBJ whole genome shotgun (WGS) entry which is preliminary data.</text>
</comment>
<reference evidence="1 2" key="1">
    <citation type="journal article" date="2020" name="Front. Microbiol.">
        <title>Phenotypic and Genetic Characterization of the Cheese Ripening Yeast Geotrichum candidum.</title>
        <authorList>
            <person name="Perkins V."/>
            <person name="Vignola S."/>
            <person name="Lessard M.H."/>
            <person name="Plante P.L."/>
            <person name="Corbeil J."/>
            <person name="Dugat-Bony E."/>
            <person name="Frenette M."/>
            <person name="Labrie S."/>
        </authorList>
    </citation>
    <scope>NUCLEOTIDE SEQUENCE [LARGE SCALE GENOMIC DNA]</scope>
    <source>
        <strain evidence="1 2">LMA-1147</strain>
    </source>
</reference>
<protein>
    <submittedName>
        <fullName evidence="1">Uncharacterized protein</fullName>
    </submittedName>
</protein>
<keyword evidence="2" id="KW-1185">Reference proteome</keyword>